<sequence length="163" mass="19102">MDEEYNALMRNNTWHLVPNSKDKKFIDCKWVYKIKRKADGSIDRYKARLVAKGFKQRVILSIAVSRGWCLQQLDVQNAFLHGVLEEDVYMKQPPGYEKHPSQYSLGFKSSKADTSLFYYRRNGIDIFLLIYVDDIIVVSSSEKVVRPFFKISRKISLLRILES</sequence>
<protein>
    <recommendedName>
        <fullName evidence="1">Reverse transcriptase Ty1/copia-type domain-containing protein</fullName>
    </recommendedName>
</protein>
<dbReference type="AlphaFoldDB" id="A0AAQ3T0N9"/>
<proteinExistence type="predicted"/>
<dbReference type="Pfam" id="PF07727">
    <property type="entry name" value="RVT_2"/>
    <property type="match status" value="1"/>
</dbReference>
<dbReference type="Proteomes" id="UP001341281">
    <property type="component" value="Chromosome 03"/>
</dbReference>
<accession>A0AAQ3T0N9</accession>
<evidence type="ECO:0000313" key="3">
    <source>
        <dbReference type="Proteomes" id="UP001341281"/>
    </source>
</evidence>
<dbReference type="SUPFAM" id="SSF56672">
    <property type="entry name" value="DNA/RNA polymerases"/>
    <property type="match status" value="1"/>
</dbReference>
<evidence type="ECO:0000259" key="1">
    <source>
        <dbReference type="Pfam" id="PF07727"/>
    </source>
</evidence>
<keyword evidence="3" id="KW-1185">Reference proteome</keyword>
<name>A0AAQ3T0N9_PASNO</name>
<dbReference type="InterPro" id="IPR013103">
    <property type="entry name" value="RVT_2"/>
</dbReference>
<reference evidence="2 3" key="1">
    <citation type="submission" date="2024-02" db="EMBL/GenBank/DDBJ databases">
        <title>High-quality chromosome-scale genome assembly of Pensacola bahiagrass (Paspalum notatum Flugge var. saurae).</title>
        <authorList>
            <person name="Vega J.M."/>
            <person name="Podio M."/>
            <person name="Orjuela J."/>
            <person name="Siena L.A."/>
            <person name="Pessino S.C."/>
            <person name="Combes M.C."/>
            <person name="Mariac C."/>
            <person name="Albertini E."/>
            <person name="Pupilli F."/>
            <person name="Ortiz J.P.A."/>
            <person name="Leblanc O."/>
        </authorList>
    </citation>
    <scope>NUCLEOTIDE SEQUENCE [LARGE SCALE GENOMIC DNA]</scope>
    <source>
        <strain evidence="2">R1</strain>
        <tissue evidence="2">Leaf</tissue>
    </source>
</reference>
<dbReference type="EMBL" id="CP144747">
    <property type="protein sequence ID" value="WVZ64533.1"/>
    <property type="molecule type" value="Genomic_DNA"/>
</dbReference>
<feature type="domain" description="Reverse transcriptase Ty1/copia-type" evidence="1">
    <location>
        <begin position="11"/>
        <end position="99"/>
    </location>
</feature>
<evidence type="ECO:0000313" key="2">
    <source>
        <dbReference type="EMBL" id="WVZ64533.1"/>
    </source>
</evidence>
<organism evidence="2 3">
    <name type="scientific">Paspalum notatum var. saurae</name>
    <dbReference type="NCBI Taxonomy" id="547442"/>
    <lineage>
        <taxon>Eukaryota</taxon>
        <taxon>Viridiplantae</taxon>
        <taxon>Streptophyta</taxon>
        <taxon>Embryophyta</taxon>
        <taxon>Tracheophyta</taxon>
        <taxon>Spermatophyta</taxon>
        <taxon>Magnoliopsida</taxon>
        <taxon>Liliopsida</taxon>
        <taxon>Poales</taxon>
        <taxon>Poaceae</taxon>
        <taxon>PACMAD clade</taxon>
        <taxon>Panicoideae</taxon>
        <taxon>Andropogonodae</taxon>
        <taxon>Paspaleae</taxon>
        <taxon>Paspalinae</taxon>
        <taxon>Paspalum</taxon>
    </lineage>
</organism>
<gene>
    <name evidence="2" type="ORF">U9M48_014034</name>
</gene>
<dbReference type="InterPro" id="IPR043502">
    <property type="entry name" value="DNA/RNA_pol_sf"/>
</dbReference>